<evidence type="ECO:0000313" key="2">
    <source>
        <dbReference type="Proteomes" id="UP000196521"/>
    </source>
</evidence>
<organism evidence="1 2">
    <name type="scientific">Planktothrix rubescens CCAP 1459/22</name>
    <dbReference type="NCBI Taxonomy" id="329571"/>
    <lineage>
        <taxon>Bacteria</taxon>
        <taxon>Bacillati</taxon>
        <taxon>Cyanobacteriota</taxon>
        <taxon>Cyanophyceae</taxon>
        <taxon>Oscillatoriophycideae</taxon>
        <taxon>Oscillatoriales</taxon>
        <taxon>Microcoleaceae</taxon>
        <taxon>Planktothrix</taxon>
    </lineage>
</organism>
<comment type="caution">
    <text evidence="1">The sequence shown here is derived from an EMBL/GenBank/DDBJ whole genome shotgun (WGS) entry which is preliminary data.</text>
</comment>
<protein>
    <submittedName>
        <fullName evidence="1">Uncharacterized protein</fullName>
    </submittedName>
</protein>
<keyword evidence="2" id="KW-1185">Reference proteome</keyword>
<name>A0A6J7ZJD6_PLARU</name>
<reference evidence="1" key="1">
    <citation type="submission" date="2020-05" db="EMBL/GenBank/DDBJ databases">
        <authorList>
            <consortium name="Genoscope - CEA"/>
            <person name="William W."/>
        </authorList>
    </citation>
    <scope>NUCLEOTIDE SEQUENCE [LARGE SCALE GENOMIC DNA]</scope>
    <source>
        <strain evidence="1">PCC 7821</strain>
    </source>
</reference>
<sequence>MPKPGFYNFGGLGCAKLPSPMLLSRDLLILKAEELTDNLSRG</sequence>
<dbReference type="Proteomes" id="UP000196521">
    <property type="component" value="Unassembled WGS sequence"/>
</dbReference>
<proteinExistence type="predicted"/>
<evidence type="ECO:0000313" key="1">
    <source>
        <dbReference type="EMBL" id="CAC5341541.1"/>
    </source>
</evidence>
<dbReference type="EMBL" id="CZCZ02000008">
    <property type="protein sequence ID" value="CAC5341541.1"/>
    <property type="molecule type" value="Genomic_DNA"/>
</dbReference>
<gene>
    <name evidence="1" type="ORF">PLAN_130093</name>
</gene>
<dbReference type="AlphaFoldDB" id="A0A6J7ZJD6"/>
<accession>A0A6J7ZJD6</accession>